<evidence type="ECO:0000313" key="2">
    <source>
        <dbReference type="Proteomes" id="UP001652621"/>
    </source>
</evidence>
<organism evidence="2 3">
    <name type="scientific">Musca domestica</name>
    <name type="common">House fly</name>
    <dbReference type="NCBI Taxonomy" id="7370"/>
    <lineage>
        <taxon>Eukaryota</taxon>
        <taxon>Metazoa</taxon>
        <taxon>Ecdysozoa</taxon>
        <taxon>Arthropoda</taxon>
        <taxon>Hexapoda</taxon>
        <taxon>Insecta</taxon>
        <taxon>Pterygota</taxon>
        <taxon>Neoptera</taxon>
        <taxon>Endopterygota</taxon>
        <taxon>Diptera</taxon>
        <taxon>Brachycera</taxon>
        <taxon>Muscomorpha</taxon>
        <taxon>Muscoidea</taxon>
        <taxon>Muscidae</taxon>
        <taxon>Musca</taxon>
    </lineage>
</organism>
<dbReference type="Proteomes" id="UP001652621">
    <property type="component" value="Unplaced"/>
</dbReference>
<dbReference type="GeneID" id="109613195"/>
<accession>A0ABM3VB01</accession>
<feature type="coiled-coil region" evidence="1">
    <location>
        <begin position="36"/>
        <end position="109"/>
    </location>
</feature>
<name>A0ABM3VB01_MUSDO</name>
<protein>
    <submittedName>
        <fullName evidence="3">Myosin heavy chain, non-muscle-like</fullName>
    </submittedName>
</protein>
<keyword evidence="2" id="KW-1185">Reference proteome</keyword>
<keyword evidence="1" id="KW-0175">Coiled coil</keyword>
<dbReference type="RefSeq" id="XP_058982978.1">
    <property type="nucleotide sequence ID" value="XM_059126995.1"/>
</dbReference>
<evidence type="ECO:0000313" key="3">
    <source>
        <dbReference type="RefSeq" id="XP_058982978.1"/>
    </source>
</evidence>
<reference evidence="3" key="1">
    <citation type="submission" date="2025-08" db="UniProtKB">
        <authorList>
            <consortium name="RefSeq"/>
        </authorList>
    </citation>
    <scope>IDENTIFICATION</scope>
    <source>
        <strain evidence="3">Aabys</strain>
        <tissue evidence="3">Whole body</tissue>
    </source>
</reference>
<evidence type="ECO:0000256" key="1">
    <source>
        <dbReference type="SAM" id="Coils"/>
    </source>
</evidence>
<sequence>MAYITSELDNEREGREAAVDEMRKMKGDFKEMEVALISQKNQKEDALKLFSKLKEEVENAVCVAEDTKDKLQAANQEAERDGKPLKAVIRKLSDELSCAKRERLEAASERDGLAPNLEAREERDRRIFLLEADILQLKEDLLISQKASKTSKNEADELAAKLVVNINEDMMVEEVYMEDPIAEKRSTLKKVDGQLSGKLDTGSLEEVNKIIASEMKTKKKSNLSRWNNKMQKEAQVVKKMPSESGAASIIQAGMTENYERWNEKLSKAGFHTHQVERMVQLRR</sequence>
<proteinExistence type="predicted"/>
<gene>
    <name evidence="3" type="primary">LOC109613195</name>
</gene>